<proteinExistence type="predicted"/>
<dbReference type="GO" id="GO:0005856">
    <property type="term" value="C:cytoskeleton"/>
    <property type="evidence" value="ECO:0007669"/>
    <property type="project" value="UniProtKB-ARBA"/>
</dbReference>
<dbReference type="PANTHER" id="PTHR21683">
    <property type="entry name" value="COILED-COIL DOMAIN-CONTAINING PROTEIN 42 LIKE-2-LIKE-RELATED"/>
    <property type="match status" value="1"/>
</dbReference>
<evidence type="ECO:0000313" key="5">
    <source>
        <dbReference type="Proteomes" id="UP001168821"/>
    </source>
</evidence>
<feature type="coiled-coil region" evidence="2">
    <location>
        <begin position="72"/>
        <end position="99"/>
    </location>
</feature>
<feature type="domain" description="DUF4200" evidence="3">
    <location>
        <begin position="63"/>
        <end position="170"/>
    </location>
</feature>
<dbReference type="InterPro" id="IPR025252">
    <property type="entry name" value="DUF4200"/>
</dbReference>
<keyword evidence="5" id="KW-1185">Reference proteome</keyword>
<reference evidence="4" key="1">
    <citation type="journal article" date="2023" name="G3 (Bethesda)">
        <title>Whole genome assemblies of Zophobas morio and Tenebrio molitor.</title>
        <authorList>
            <person name="Kaur S."/>
            <person name="Stinson S.A."/>
            <person name="diCenzo G.C."/>
        </authorList>
    </citation>
    <scope>NUCLEOTIDE SEQUENCE</scope>
    <source>
        <strain evidence="4">QUZm001</strain>
    </source>
</reference>
<dbReference type="EMBL" id="JALNTZ010000005">
    <property type="protein sequence ID" value="KAJ3651785.1"/>
    <property type="molecule type" value="Genomic_DNA"/>
</dbReference>
<evidence type="ECO:0000259" key="3">
    <source>
        <dbReference type="Pfam" id="PF13863"/>
    </source>
</evidence>
<dbReference type="PANTHER" id="PTHR21683:SF2">
    <property type="entry name" value="COILED-COIL DOMAIN-CONTAINING PROTEIN 42 LIKE-2-LIKE"/>
    <property type="match status" value="1"/>
</dbReference>
<sequence>MSKIKMKKTLTRTFPRVPVYDQVREYLTSVATAQQTLSSGYEPEKGDTNPNLQLVLSQALFSEVNADLGARKQFYKKERVVLNQEWEDLEEKERALRDNFVKLNKFIQGNKEKRQRAAERLHEDIKTVKKTKAHIEQLKKDYADLEEIKLLFDKEIAAHRLYQEYLYQTMKLSNEFKNPFNIIDRYESLMATKAELGQRQTHALESLEFAKLRLSKKADENNLAILGFSNVLSSFVSRYQLAVATSLQWERIVNNIKNNSLNKYKEITEVKQCCRNTYLLMCRRKGEVPKIPEDNVEKQLVYIKKTLKQLASVRTEAASRTKETFSSVRVELSKLT</sequence>
<evidence type="ECO:0000256" key="2">
    <source>
        <dbReference type="SAM" id="Coils"/>
    </source>
</evidence>
<organism evidence="4 5">
    <name type="scientific">Zophobas morio</name>
    <dbReference type="NCBI Taxonomy" id="2755281"/>
    <lineage>
        <taxon>Eukaryota</taxon>
        <taxon>Metazoa</taxon>
        <taxon>Ecdysozoa</taxon>
        <taxon>Arthropoda</taxon>
        <taxon>Hexapoda</taxon>
        <taxon>Insecta</taxon>
        <taxon>Pterygota</taxon>
        <taxon>Neoptera</taxon>
        <taxon>Endopterygota</taxon>
        <taxon>Coleoptera</taxon>
        <taxon>Polyphaga</taxon>
        <taxon>Cucujiformia</taxon>
        <taxon>Tenebrionidae</taxon>
        <taxon>Zophobas</taxon>
    </lineage>
</organism>
<name>A0AA38MCI4_9CUCU</name>
<evidence type="ECO:0000313" key="4">
    <source>
        <dbReference type="EMBL" id="KAJ3651785.1"/>
    </source>
</evidence>
<feature type="coiled-coil region" evidence="2">
    <location>
        <begin position="128"/>
        <end position="155"/>
    </location>
</feature>
<keyword evidence="1 2" id="KW-0175">Coiled coil</keyword>
<protein>
    <recommendedName>
        <fullName evidence="3">DUF4200 domain-containing protein</fullName>
    </recommendedName>
</protein>
<accession>A0AA38MCI4</accession>
<dbReference type="Proteomes" id="UP001168821">
    <property type="component" value="Unassembled WGS sequence"/>
</dbReference>
<dbReference type="InterPro" id="IPR051147">
    <property type="entry name" value="CFAP_domain-containing"/>
</dbReference>
<evidence type="ECO:0000256" key="1">
    <source>
        <dbReference type="ARBA" id="ARBA00023054"/>
    </source>
</evidence>
<comment type="caution">
    <text evidence="4">The sequence shown here is derived from an EMBL/GenBank/DDBJ whole genome shotgun (WGS) entry which is preliminary data.</text>
</comment>
<dbReference type="AlphaFoldDB" id="A0AA38MCI4"/>
<dbReference type="Pfam" id="PF13863">
    <property type="entry name" value="DUF4200"/>
    <property type="match status" value="1"/>
</dbReference>
<gene>
    <name evidence="4" type="ORF">Zmor_017799</name>
</gene>